<dbReference type="EMBL" id="JARTCD010000038">
    <property type="protein sequence ID" value="KAJ8656638.1"/>
    <property type="molecule type" value="Genomic_DNA"/>
</dbReference>
<reference evidence="1 2" key="1">
    <citation type="submission" date="2023-03" db="EMBL/GenBank/DDBJ databases">
        <title>Genome sequence of Lichtheimia ornata CBS 291.66.</title>
        <authorList>
            <person name="Mohabir J.T."/>
            <person name="Shea T.P."/>
            <person name="Kurbessoian T."/>
            <person name="Berby B."/>
            <person name="Fontaine J."/>
            <person name="Livny J."/>
            <person name="Gnirke A."/>
            <person name="Stajich J.E."/>
            <person name="Cuomo C.A."/>
        </authorList>
    </citation>
    <scope>NUCLEOTIDE SEQUENCE [LARGE SCALE GENOMIC DNA]</scope>
    <source>
        <strain evidence="1">CBS 291.66</strain>
    </source>
</reference>
<sequence length="161" mass="18663">MGLVRTCINRREQDMGREMRASKDCHDEQSRLWLGGAQMNRRLMGGFCHFWWEQFIELEACLIPLRGSQEDFSVHKEGAGREALNNYQELKLISAPRPSTLQQRTYIPRIDTIAYIPATFQHPSIRDLKKMAKSAPFYETWMKQLNTGTPRLLVIFTLSGS</sequence>
<organism evidence="1 2">
    <name type="scientific">Lichtheimia ornata</name>
    <dbReference type="NCBI Taxonomy" id="688661"/>
    <lineage>
        <taxon>Eukaryota</taxon>
        <taxon>Fungi</taxon>
        <taxon>Fungi incertae sedis</taxon>
        <taxon>Mucoromycota</taxon>
        <taxon>Mucoromycotina</taxon>
        <taxon>Mucoromycetes</taxon>
        <taxon>Mucorales</taxon>
        <taxon>Lichtheimiaceae</taxon>
        <taxon>Lichtheimia</taxon>
    </lineage>
</organism>
<gene>
    <name evidence="1" type="ORF">O0I10_007715</name>
</gene>
<evidence type="ECO:0000313" key="2">
    <source>
        <dbReference type="Proteomes" id="UP001234581"/>
    </source>
</evidence>
<dbReference type="Proteomes" id="UP001234581">
    <property type="component" value="Unassembled WGS sequence"/>
</dbReference>
<protein>
    <submittedName>
        <fullName evidence="1">Uncharacterized protein</fullName>
    </submittedName>
</protein>
<accession>A0AAD7V0X7</accession>
<dbReference type="AlphaFoldDB" id="A0AAD7V0X7"/>
<dbReference type="GeneID" id="83215123"/>
<proteinExistence type="predicted"/>
<name>A0AAD7V0X7_9FUNG</name>
<comment type="caution">
    <text evidence="1">The sequence shown here is derived from an EMBL/GenBank/DDBJ whole genome shotgun (WGS) entry which is preliminary data.</text>
</comment>
<evidence type="ECO:0000313" key="1">
    <source>
        <dbReference type="EMBL" id="KAJ8656638.1"/>
    </source>
</evidence>
<dbReference type="RefSeq" id="XP_058341551.1">
    <property type="nucleotide sequence ID" value="XM_058487729.1"/>
</dbReference>
<keyword evidence="2" id="KW-1185">Reference proteome</keyword>